<dbReference type="STRING" id="749222.Nitsa_1836"/>
<feature type="signal peptide" evidence="2">
    <location>
        <begin position="1"/>
        <end position="24"/>
    </location>
</feature>
<reference evidence="4" key="2">
    <citation type="submission" date="2011-01" db="EMBL/GenBank/DDBJ databases">
        <title>The complete genome of Nitratifractor salsuginis DSM 16511.</title>
        <authorList>
            <consortium name="US DOE Joint Genome Institute (JGI-PGF)"/>
            <person name="Lucas S."/>
            <person name="Copeland A."/>
            <person name="Lapidus A."/>
            <person name="Bruce D."/>
            <person name="Goodwin L."/>
            <person name="Pitluck S."/>
            <person name="Kyrpides N."/>
            <person name="Mavromatis K."/>
            <person name="Ivanova N."/>
            <person name="Mikhailova N."/>
            <person name="Zeytun A."/>
            <person name="Detter J.C."/>
            <person name="Tapia R."/>
            <person name="Han C."/>
            <person name="Land M."/>
            <person name="Hauser L."/>
            <person name="Markowitz V."/>
            <person name="Cheng J.-F."/>
            <person name="Hugenholtz P."/>
            <person name="Woyke T."/>
            <person name="Wu D."/>
            <person name="Tindall B."/>
            <person name="Schuetze A."/>
            <person name="Brambilla E."/>
            <person name="Klenk H.-P."/>
            <person name="Eisen J.A."/>
        </authorList>
    </citation>
    <scope>NUCLEOTIDE SEQUENCE [LARGE SCALE GENOMIC DNA]</scope>
    <source>
        <strain evidence="4">DSM 16511 / JCM 12458 / E9I37-1</strain>
    </source>
</reference>
<evidence type="ECO:0000313" key="3">
    <source>
        <dbReference type="EMBL" id="ADV47081.1"/>
    </source>
</evidence>
<proteinExistence type="predicted"/>
<dbReference type="OrthoDB" id="5332853at2"/>
<dbReference type="HOGENOM" id="CLU_882566_0_0_7"/>
<gene>
    <name evidence="3" type="ordered locus">Nitsa_1836</name>
</gene>
<feature type="chain" id="PRO_5003212475" description="Transporter" evidence="2">
    <location>
        <begin position="25"/>
        <end position="324"/>
    </location>
</feature>
<dbReference type="RefSeq" id="WP_013554766.1">
    <property type="nucleotide sequence ID" value="NC_014935.1"/>
</dbReference>
<keyword evidence="2" id="KW-0732">Signal</keyword>
<feature type="region of interest" description="Disordered" evidence="1">
    <location>
        <begin position="159"/>
        <end position="179"/>
    </location>
</feature>
<protein>
    <recommendedName>
        <fullName evidence="5">Transporter</fullName>
    </recommendedName>
</protein>
<name>E6X212_NITSE</name>
<sequence length="324" mass="35918">MKSVKQTLWIALLAAAALPYSLGAQVIPGINTKAGGMVVPKGKAVMGIKYVYLKKNHMFDGTHEVTNLQHLDATAYMTLLALRYGIADNMDIRVVMPVKHIDATAQLMPGVGVAIDNTGLSDIVVMGKYRFYNQNGLQLAVGAGLKLPTGSTNKGFKKAPPFHLTKGDRTPLPTQPGTDKTEYKMEAGLSKVFSPDFRLDMHAMYTYRPKAKNDYDFGNEFLFDAGVVKALNDKFNVGLEYNFQYNSATDMGSDIPPNKALRKIFPFKAFSGSAGYLTPEIEFLPFGKPKLFVGAGMSFLIHKNLKEYQPLEKRRFMLRVGYMF</sequence>
<dbReference type="eggNOG" id="COG4313">
    <property type="taxonomic scope" value="Bacteria"/>
</dbReference>
<keyword evidence="4" id="KW-1185">Reference proteome</keyword>
<dbReference type="Pfam" id="PF13557">
    <property type="entry name" value="Phenol_MetA_deg"/>
    <property type="match status" value="1"/>
</dbReference>
<dbReference type="AlphaFoldDB" id="E6X212"/>
<dbReference type="KEGG" id="nsa:Nitsa_1836"/>
<organism evidence="3 4">
    <name type="scientific">Nitratifractor salsuginis (strain DSM 16511 / JCM 12458 / E9I37-1)</name>
    <dbReference type="NCBI Taxonomy" id="749222"/>
    <lineage>
        <taxon>Bacteria</taxon>
        <taxon>Pseudomonadati</taxon>
        <taxon>Campylobacterota</taxon>
        <taxon>Epsilonproteobacteria</taxon>
        <taxon>Campylobacterales</taxon>
        <taxon>Sulfurovaceae</taxon>
        <taxon>Nitratifractor</taxon>
    </lineage>
</organism>
<evidence type="ECO:0000256" key="2">
    <source>
        <dbReference type="SAM" id="SignalP"/>
    </source>
</evidence>
<dbReference type="Proteomes" id="UP000008633">
    <property type="component" value="Chromosome"/>
</dbReference>
<dbReference type="InterPro" id="IPR025737">
    <property type="entry name" value="FApF"/>
</dbReference>
<evidence type="ECO:0000313" key="4">
    <source>
        <dbReference type="Proteomes" id="UP000008633"/>
    </source>
</evidence>
<dbReference type="EMBL" id="CP002452">
    <property type="protein sequence ID" value="ADV47081.1"/>
    <property type="molecule type" value="Genomic_DNA"/>
</dbReference>
<evidence type="ECO:0008006" key="5">
    <source>
        <dbReference type="Google" id="ProtNLM"/>
    </source>
</evidence>
<accession>E6X212</accession>
<reference evidence="3 4" key="1">
    <citation type="journal article" date="2011" name="Stand. Genomic Sci.">
        <title>Complete genome sequence of Nitratifractor salsuginis type strain (E9I37-1).</title>
        <authorList>
            <person name="Anderson I."/>
            <person name="Sikorski J."/>
            <person name="Zeytun A."/>
            <person name="Nolan M."/>
            <person name="Lapidus A."/>
            <person name="Lucas S."/>
            <person name="Hammon N."/>
            <person name="Deshpande S."/>
            <person name="Cheng J.F."/>
            <person name="Tapia R."/>
            <person name="Han C."/>
            <person name="Goodwin L."/>
            <person name="Pitluck S."/>
            <person name="Liolios K."/>
            <person name="Pagani I."/>
            <person name="Ivanova N."/>
            <person name="Huntemann M."/>
            <person name="Mavromatis K."/>
            <person name="Ovchinikova G."/>
            <person name="Pati A."/>
            <person name="Chen A."/>
            <person name="Palaniappan K."/>
            <person name="Land M."/>
            <person name="Hauser L."/>
            <person name="Brambilla E.M."/>
            <person name="Ngatchou-Djao O.D."/>
            <person name="Rohde M."/>
            <person name="Tindall B.J."/>
            <person name="Goker M."/>
            <person name="Detter J.C."/>
            <person name="Woyke T."/>
            <person name="Bristow J."/>
            <person name="Eisen J.A."/>
            <person name="Markowitz V."/>
            <person name="Hugenholtz P."/>
            <person name="Klenk H.P."/>
            <person name="Kyrpides N.C."/>
        </authorList>
    </citation>
    <scope>NUCLEOTIDE SEQUENCE [LARGE SCALE GENOMIC DNA]</scope>
    <source>
        <strain evidence="4">DSM 16511 / JCM 12458 / E9I37-1</strain>
    </source>
</reference>
<evidence type="ECO:0000256" key="1">
    <source>
        <dbReference type="SAM" id="MobiDB-lite"/>
    </source>
</evidence>